<dbReference type="GO" id="GO:0004672">
    <property type="term" value="F:protein kinase activity"/>
    <property type="evidence" value="ECO:0007669"/>
    <property type="project" value="InterPro"/>
</dbReference>
<accession>A0AAV6XAZ3</accession>
<evidence type="ECO:0000256" key="6">
    <source>
        <dbReference type="ARBA" id="ARBA00023136"/>
    </source>
</evidence>
<organism evidence="8 9">
    <name type="scientific">Buddleja alternifolia</name>
    <dbReference type="NCBI Taxonomy" id="168488"/>
    <lineage>
        <taxon>Eukaryota</taxon>
        <taxon>Viridiplantae</taxon>
        <taxon>Streptophyta</taxon>
        <taxon>Embryophyta</taxon>
        <taxon>Tracheophyta</taxon>
        <taxon>Spermatophyta</taxon>
        <taxon>Magnoliopsida</taxon>
        <taxon>eudicotyledons</taxon>
        <taxon>Gunneridae</taxon>
        <taxon>Pentapetalae</taxon>
        <taxon>asterids</taxon>
        <taxon>lamiids</taxon>
        <taxon>Lamiales</taxon>
        <taxon>Scrophulariaceae</taxon>
        <taxon>Buddlejeae</taxon>
        <taxon>Buddleja</taxon>
    </lineage>
</organism>
<sequence>MLSCNGENDRKIKKKTLAAATVGCELPKLGFISGLVISGTLLVDTAETKVRGSTEAPNLITGPAKTKGIAWRRIPYQELVRGTSAFSETNLLGRGGFGSVFRGTLSEGLNVAIEVFNLQLEGASKSFDIEKFKSLILAYMPNGSLEKWLYSESYCLDVLQRVKITIDVTLALEYLHHGHTFPIAHCDIKPSNVLLDEDMTAHVADFGLSKLFDEGEVVIQTNTLATIGYTTLVWIGRESIDKWDVYSYGILLLEMFTMKKPTDEMFSGERA</sequence>
<keyword evidence="5" id="KW-1133">Transmembrane helix</keyword>
<dbReference type="InterPro" id="IPR011009">
    <property type="entry name" value="Kinase-like_dom_sf"/>
</dbReference>
<evidence type="ECO:0000256" key="1">
    <source>
        <dbReference type="ARBA" id="ARBA00004370"/>
    </source>
</evidence>
<evidence type="ECO:0000256" key="5">
    <source>
        <dbReference type="ARBA" id="ARBA00022989"/>
    </source>
</evidence>
<evidence type="ECO:0000313" key="9">
    <source>
        <dbReference type="Proteomes" id="UP000826271"/>
    </source>
</evidence>
<evidence type="ECO:0000256" key="2">
    <source>
        <dbReference type="ARBA" id="ARBA00022614"/>
    </source>
</evidence>
<dbReference type="GO" id="GO:0005524">
    <property type="term" value="F:ATP binding"/>
    <property type="evidence" value="ECO:0007669"/>
    <property type="project" value="InterPro"/>
</dbReference>
<proteinExistence type="predicted"/>
<dbReference type="Pfam" id="PF00069">
    <property type="entry name" value="Pkinase"/>
    <property type="match status" value="1"/>
</dbReference>
<keyword evidence="4" id="KW-0677">Repeat</keyword>
<comment type="caution">
    <text evidence="8">The sequence shown here is derived from an EMBL/GenBank/DDBJ whole genome shotgun (WGS) entry which is preliminary data.</text>
</comment>
<dbReference type="AlphaFoldDB" id="A0AAV6XAZ3"/>
<dbReference type="PANTHER" id="PTHR27008:SF585">
    <property type="entry name" value="PROTEIN KINASE DOMAIN-CONTAINING PROTEIN"/>
    <property type="match status" value="1"/>
</dbReference>
<keyword evidence="6" id="KW-0472">Membrane</keyword>
<evidence type="ECO:0000313" key="8">
    <source>
        <dbReference type="EMBL" id="KAG8377817.1"/>
    </source>
</evidence>
<protein>
    <recommendedName>
        <fullName evidence="7">Protein kinase domain-containing protein</fullName>
    </recommendedName>
</protein>
<keyword evidence="2" id="KW-0433">Leucine-rich repeat</keyword>
<keyword evidence="3" id="KW-0812">Transmembrane</keyword>
<dbReference type="Gene3D" id="1.10.510.10">
    <property type="entry name" value="Transferase(Phosphotransferase) domain 1"/>
    <property type="match status" value="1"/>
</dbReference>
<dbReference type="InterPro" id="IPR008271">
    <property type="entry name" value="Ser/Thr_kinase_AS"/>
</dbReference>
<evidence type="ECO:0000256" key="4">
    <source>
        <dbReference type="ARBA" id="ARBA00022737"/>
    </source>
</evidence>
<dbReference type="SUPFAM" id="SSF56112">
    <property type="entry name" value="Protein kinase-like (PK-like)"/>
    <property type="match status" value="1"/>
</dbReference>
<dbReference type="SMART" id="SM00220">
    <property type="entry name" value="S_TKc"/>
    <property type="match status" value="1"/>
</dbReference>
<dbReference type="PANTHER" id="PTHR27008">
    <property type="entry name" value="OS04G0122200 PROTEIN"/>
    <property type="match status" value="1"/>
</dbReference>
<keyword evidence="9" id="KW-1185">Reference proteome</keyword>
<evidence type="ECO:0000259" key="7">
    <source>
        <dbReference type="PROSITE" id="PS50011"/>
    </source>
</evidence>
<dbReference type="EMBL" id="WHWC01000008">
    <property type="protein sequence ID" value="KAG8377817.1"/>
    <property type="molecule type" value="Genomic_DNA"/>
</dbReference>
<name>A0AAV6XAZ3_9LAMI</name>
<gene>
    <name evidence="8" type="ORF">BUALT_Bualt08G0073100</name>
</gene>
<dbReference type="InterPro" id="IPR000719">
    <property type="entry name" value="Prot_kinase_dom"/>
</dbReference>
<dbReference type="Gene3D" id="3.30.200.20">
    <property type="entry name" value="Phosphorylase Kinase, domain 1"/>
    <property type="match status" value="1"/>
</dbReference>
<reference evidence="8" key="1">
    <citation type="submission" date="2019-10" db="EMBL/GenBank/DDBJ databases">
        <authorList>
            <person name="Zhang R."/>
            <person name="Pan Y."/>
            <person name="Wang J."/>
            <person name="Ma R."/>
            <person name="Yu S."/>
        </authorList>
    </citation>
    <scope>NUCLEOTIDE SEQUENCE</scope>
    <source>
        <strain evidence="8">LA-IB0</strain>
        <tissue evidence="8">Leaf</tissue>
    </source>
</reference>
<dbReference type="Proteomes" id="UP000826271">
    <property type="component" value="Unassembled WGS sequence"/>
</dbReference>
<evidence type="ECO:0000256" key="3">
    <source>
        <dbReference type="ARBA" id="ARBA00022692"/>
    </source>
</evidence>
<dbReference type="PROSITE" id="PS50011">
    <property type="entry name" value="PROTEIN_KINASE_DOM"/>
    <property type="match status" value="1"/>
</dbReference>
<comment type="subcellular location">
    <subcellularLocation>
        <location evidence="1">Membrane</location>
    </subcellularLocation>
</comment>
<dbReference type="InterPro" id="IPR051809">
    <property type="entry name" value="Plant_receptor-like_S/T_kinase"/>
</dbReference>
<dbReference type="GO" id="GO:0016020">
    <property type="term" value="C:membrane"/>
    <property type="evidence" value="ECO:0007669"/>
    <property type="project" value="UniProtKB-SubCell"/>
</dbReference>
<feature type="domain" description="Protein kinase" evidence="7">
    <location>
        <begin position="86"/>
        <end position="271"/>
    </location>
</feature>
<dbReference type="PROSITE" id="PS00108">
    <property type="entry name" value="PROTEIN_KINASE_ST"/>
    <property type="match status" value="1"/>
</dbReference>